<dbReference type="Pfam" id="PF02303">
    <property type="entry name" value="Phage_DNA_bind"/>
    <property type="match status" value="1"/>
</dbReference>
<organism evidence="4 5">
    <name type="scientific">Stenotrophomonas maltophilia</name>
    <name type="common">Pseudomonas maltophilia</name>
    <name type="synonym">Xanthomonas maltophilia</name>
    <dbReference type="NCBI Taxonomy" id="40324"/>
    <lineage>
        <taxon>Bacteria</taxon>
        <taxon>Pseudomonadati</taxon>
        <taxon>Pseudomonadota</taxon>
        <taxon>Gammaproteobacteria</taxon>
        <taxon>Lysobacterales</taxon>
        <taxon>Lysobacteraceae</taxon>
        <taxon>Stenotrophomonas</taxon>
        <taxon>Stenotrophomonas maltophilia group</taxon>
    </lineage>
</organism>
<evidence type="ECO:0000313" key="4">
    <source>
        <dbReference type="EMBL" id="PAM71480.1"/>
    </source>
</evidence>
<accession>A0A270NIA5</accession>
<dbReference type="InterPro" id="IPR003512">
    <property type="entry name" value="Phage_M13_G5P_DNA-bd"/>
</dbReference>
<dbReference type="GO" id="GO:0006260">
    <property type="term" value="P:DNA replication"/>
    <property type="evidence" value="ECO:0007669"/>
    <property type="project" value="UniProtKB-KW"/>
</dbReference>
<keyword evidence="1" id="KW-0235">DNA replication</keyword>
<dbReference type="Gene3D" id="2.40.50.140">
    <property type="entry name" value="Nucleic acid-binding proteins"/>
    <property type="match status" value="1"/>
</dbReference>
<dbReference type="EMBL" id="NJGC01000011">
    <property type="protein sequence ID" value="PAM71480.1"/>
    <property type="molecule type" value="Genomic_DNA"/>
</dbReference>
<protein>
    <recommendedName>
        <fullName evidence="3">Single-stranded DNA-binding protein</fullName>
    </recommendedName>
</protein>
<dbReference type="SUPFAM" id="SSF50249">
    <property type="entry name" value="Nucleic acid-binding proteins"/>
    <property type="match status" value="1"/>
</dbReference>
<proteinExistence type="predicted"/>
<keyword evidence="2 4" id="KW-0238">DNA-binding</keyword>
<dbReference type="RefSeq" id="WP_095378028.1">
    <property type="nucleotide sequence ID" value="NZ_NJGC01000011.1"/>
</dbReference>
<sequence length="100" mass="10983">MSIKVTVLKNEIDERGGSFKNDAGENVEYTTRKQKAKLETGGFAYPFDVRLDKGQPGYPEGEYELDVESMLQVNKGVASLSKFTVLRMLPKGAPRAAAQA</sequence>
<name>A0A270NIA5_STEMA</name>
<dbReference type="Proteomes" id="UP000216433">
    <property type="component" value="Unassembled WGS sequence"/>
</dbReference>
<gene>
    <name evidence="4" type="ORF">CEK00_11485</name>
</gene>
<dbReference type="GO" id="GO:0003697">
    <property type="term" value="F:single-stranded DNA binding"/>
    <property type="evidence" value="ECO:0007669"/>
    <property type="project" value="InterPro"/>
</dbReference>
<evidence type="ECO:0000256" key="1">
    <source>
        <dbReference type="ARBA" id="ARBA00022705"/>
    </source>
</evidence>
<evidence type="ECO:0000313" key="5">
    <source>
        <dbReference type="Proteomes" id="UP000216433"/>
    </source>
</evidence>
<comment type="caution">
    <text evidence="4">The sequence shown here is derived from an EMBL/GenBank/DDBJ whole genome shotgun (WGS) entry which is preliminary data.</text>
</comment>
<dbReference type="AlphaFoldDB" id="A0A270NIA5"/>
<evidence type="ECO:0000256" key="3">
    <source>
        <dbReference type="ARBA" id="ARBA00030596"/>
    </source>
</evidence>
<dbReference type="InterPro" id="IPR012340">
    <property type="entry name" value="NA-bd_OB-fold"/>
</dbReference>
<reference evidence="4 5" key="1">
    <citation type="submission" date="2017-06" db="EMBL/GenBank/DDBJ databases">
        <title>Genome sequencing and assembly of Stenotrophomonas maltophilia DF07.</title>
        <authorList>
            <person name="Iyer R."/>
        </authorList>
    </citation>
    <scope>NUCLEOTIDE SEQUENCE [LARGE SCALE GENOMIC DNA]</scope>
    <source>
        <strain evidence="4 5">DF07</strain>
    </source>
</reference>
<evidence type="ECO:0000256" key="2">
    <source>
        <dbReference type="ARBA" id="ARBA00023125"/>
    </source>
</evidence>